<organism evidence="3 5">
    <name type="scientific">Halapricum hydrolyticum</name>
    <dbReference type="NCBI Taxonomy" id="2979991"/>
    <lineage>
        <taxon>Archaea</taxon>
        <taxon>Methanobacteriati</taxon>
        <taxon>Methanobacteriota</taxon>
        <taxon>Stenosarchaea group</taxon>
        <taxon>Halobacteria</taxon>
        <taxon>Halobacteriales</taxon>
        <taxon>Haloarculaceae</taxon>
        <taxon>Halapricum</taxon>
    </lineage>
</organism>
<evidence type="ECO:0000313" key="2">
    <source>
        <dbReference type="EMBL" id="MCU4716818.1"/>
    </source>
</evidence>
<proteinExistence type="predicted"/>
<dbReference type="Proteomes" id="UP001209746">
    <property type="component" value="Unassembled WGS sequence"/>
</dbReference>
<accession>A0AAE3I8Y7</accession>
<evidence type="ECO:0000256" key="1">
    <source>
        <dbReference type="SAM" id="MobiDB-lite"/>
    </source>
</evidence>
<name>A0AAE3I8Y7_9EURY</name>
<evidence type="ECO:0000313" key="4">
    <source>
        <dbReference type="Proteomes" id="UP001208186"/>
    </source>
</evidence>
<dbReference type="AlphaFoldDB" id="A0AAE3I8Y7"/>
<sequence length="41" mass="4417">MSDDTPTRMRGFMAGPFREPEGADQEDVDEAIASLEGGDQS</sequence>
<keyword evidence="4" id="KW-1185">Reference proteome</keyword>
<evidence type="ECO:0000313" key="5">
    <source>
        <dbReference type="Proteomes" id="UP001209746"/>
    </source>
</evidence>
<dbReference type="Proteomes" id="UP001208186">
    <property type="component" value="Unassembled WGS sequence"/>
</dbReference>
<dbReference type="EMBL" id="JAOPKD010000001">
    <property type="protein sequence ID" value="MCU4725577.1"/>
    <property type="molecule type" value="Genomic_DNA"/>
</dbReference>
<comment type="caution">
    <text evidence="3">The sequence shown here is derived from an EMBL/GenBank/DDBJ whole genome shotgun (WGS) entry which is preliminary data.</text>
</comment>
<gene>
    <name evidence="3" type="ORF">OB914_01120</name>
    <name evidence="2" type="ORF">OB916_01900</name>
</gene>
<evidence type="ECO:0000313" key="3">
    <source>
        <dbReference type="EMBL" id="MCU4725577.1"/>
    </source>
</evidence>
<feature type="region of interest" description="Disordered" evidence="1">
    <location>
        <begin position="1"/>
        <end position="27"/>
    </location>
</feature>
<reference evidence="3" key="1">
    <citation type="submission" date="2023-02" db="EMBL/GenBank/DDBJ databases">
        <title>Enrichment on poylsaccharides allowed isolation of novel metabolic and taxonomic groups of Haloarchaea.</title>
        <authorList>
            <person name="Sorokin D.Y."/>
            <person name="Elcheninov A.G."/>
            <person name="Khizhniak T.V."/>
            <person name="Kolganova T.V."/>
            <person name="Kublanov I.V."/>
        </authorList>
    </citation>
    <scope>NUCLEOTIDE SEQUENCE</scope>
    <source>
        <strain evidence="2 4">HArc-curdl5-1</strain>
        <strain evidence="3">HArc-curdl7</strain>
    </source>
</reference>
<dbReference type="EMBL" id="JAOPKC010000001">
    <property type="protein sequence ID" value="MCU4716818.1"/>
    <property type="molecule type" value="Genomic_DNA"/>
</dbReference>
<dbReference type="RefSeq" id="WP_315907579.1">
    <property type="nucleotide sequence ID" value="NZ_JAOPKC010000001.1"/>
</dbReference>
<protein>
    <submittedName>
        <fullName evidence="3">Uncharacterized protein</fullName>
    </submittedName>
</protein>